<proteinExistence type="predicted"/>
<dbReference type="WBParaSite" id="EEL_0000640301-mRNA-1">
    <property type="protein sequence ID" value="EEL_0000640301-mRNA-1"/>
    <property type="gene ID" value="EEL_0000640301"/>
</dbReference>
<reference evidence="3" key="1">
    <citation type="submission" date="2017-02" db="UniProtKB">
        <authorList>
            <consortium name="WormBaseParasite"/>
        </authorList>
    </citation>
    <scope>IDENTIFICATION</scope>
</reference>
<keyword evidence="1" id="KW-0472">Membrane</keyword>
<feature type="transmembrane region" description="Helical" evidence="1">
    <location>
        <begin position="167"/>
        <end position="186"/>
    </location>
</feature>
<dbReference type="Proteomes" id="UP000050640">
    <property type="component" value="Unplaced"/>
</dbReference>
<keyword evidence="2" id="KW-1185">Reference proteome</keyword>
<accession>A0A0R3RW78</accession>
<name>A0A0R3RW78_9BILA</name>
<sequence length="187" mass="21048">MKNATNCSHTCYYCVSYAHLLAPNLRYQLGSQTDIFHWPTDASSPGCSKPSSLATSNSRQLHAQICTKFPICTILSPNIASISFLNLSEFKLLVSRCYMVRSRKIYPSFAPLDYIICICSTEYCNSDIQNTFLRKSESESRDLLSNVEGERRAGKVVIEIQNFASTLNSLFAFAMSIFFTSILFDVK</sequence>
<evidence type="ECO:0000313" key="3">
    <source>
        <dbReference type="WBParaSite" id="EEL_0000640301-mRNA-1"/>
    </source>
</evidence>
<keyword evidence="1" id="KW-1133">Transmembrane helix</keyword>
<evidence type="ECO:0000313" key="2">
    <source>
        <dbReference type="Proteomes" id="UP000050640"/>
    </source>
</evidence>
<protein>
    <submittedName>
        <fullName evidence="3">UPAR/Ly6 domain-containing protein</fullName>
    </submittedName>
</protein>
<organism evidence="2 3">
    <name type="scientific">Elaeophora elaphi</name>
    <dbReference type="NCBI Taxonomy" id="1147741"/>
    <lineage>
        <taxon>Eukaryota</taxon>
        <taxon>Metazoa</taxon>
        <taxon>Ecdysozoa</taxon>
        <taxon>Nematoda</taxon>
        <taxon>Chromadorea</taxon>
        <taxon>Rhabditida</taxon>
        <taxon>Spirurina</taxon>
        <taxon>Spiruromorpha</taxon>
        <taxon>Filarioidea</taxon>
        <taxon>Onchocercidae</taxon>
        <taxon>Elaeophora</taxon>
    </lineage>
</organism>
<dbReference type="STRING" id="1147741.A0A0R3RW78"/>
<keyword evidence="1" id="KW-0812">Transmembrane</keyword>
<dbReference type="AlphaFoldDB" id="A0A0R3RW78"/>
<evidence type="ECO:0000256" key="1">
    <source>
        <dbReference type="SAM" id="Phobius"/>
    </source>
</evidence>